<sequence length="136" mass="15556">MVSRQVYLTTKSGQTRAFFLWFGRWIKSSSSSSLTLFSQSYTKCEYRVFAKAPEGDHAPSRQNEPHGLLPLQPLKVIAPLPAKMNHMVYCLFSPIKVISPLPDKMYHMVYCLFSPIEVISPLPDKMNHIVYCLFSP</sequence>
<proteinExistence type="predicted"/>
<dbReference type="AlphaFoldDB" id="A0AAV4CJ55"/>
<reference evidence="1 2" key="1">
    <citation type="journal article" date="2021" name="Elife">
        <title>Chloroplast acquisition without the gene transfer in kleptoplastic sea slugs, Plakobranchus ocellatus.</title>
        <authorList>
            <person name="Maeda T."/>
            <person name="Takahashi S."/>
            <person name="Yoshida T."/>
            <person name="Shimamura S."/>
            <person name="Takaki Y."/>
            <person name="Nagai Y."/>
            <person name="Toyoda A."/>
            <person name="Suzuki Y."/>
            <person name="Arimoto A."/>
            <person name="Ishii H."/>
            <person name="Satoh N."/>
            <person name="Nishiyama T."/>
            <person name="Hasebe M."/>
            <person name="Maruyama T."/>
            <person name="Minagawa J."/>
            <person name="Obokata J."/>
            <person name="Shigenobu S."/>
        </authorList>
    </citation>
    <scope>NUCLEOTIDE SEQUENCE [LARGE SCALE GENOMIC DNA]</scope>
</reference>
<protein>
    <submittedName>
        <fullName evidence="1">Uncharacterized protein</fullName>
    </submittedName>
</protein>
<dbReference type="EMBL" id="BLXT01006411">
    <property type="protein sequence ID" value="GFO31653.1"/>
    <property type="molecule type" value="Genomic_DNA"/>
</dbReference>
<evidence type="ECO:0000313" key="2">
    <source>
        <dbReference type="Proteomes" id="UP000735302"/>
    </source>
</evidence>
<organism evidence="1 2">
    <name type="scientific">Plakobranchus ocellatus</name>
    <dbReference type="NCBI Taxonomy" id="259542"/>
    <lineage>
        <taxon>Eukaryota</taxon>
        <taxon>Metazoa</taxon>
        <taxon>Spiralia</taxon>
        <taxon>Lophotrochozoa</taxon>
        <taxon>Mollusca</taxon>
        <taxon>Gastropoda</taxon>
        <taxon>Heterobranchia</taxon>
        <taxon>Euthyneura</taxon>
        <taxon>Panpulmonata</taxon>
        <taxon>Sacoglossa</taxon>
        <taxon>Placobranchoidea</taxon>
        <taxon>Plakobranchidae</taxon>
        <taxon>Plakobranchus</taxon>
    </lineage>
</organism>
<evidence type="ECO:0000313" key="1">
    <source>
        <dbReference type="EMBL" id="GFO31653.1"/>
    </source>
</evidence>
<comment type="caution">
    <text evidence="1">The sequence shown here is derived from an EMBL/GenBank/DDBJ whole genome shotgun (WGS) entry which is preliminary data.</text>
</comment>
<keyword evidence="2" id="KW-1185">Reference proteome</keyword>
<accession>A0AAV4CJ55</accession>
<gene>
    <name evidence="1" type="ORF">PoB_005815800</name>
</gene>
<name>A0AAV4CJ55_9GAST</name>
<dbReference type="Proteomes" id="UP000735302">
    <property type="component" value="Unassembled WGS sequence"/>
</dbReference>